<dbReference type="InterPro" id="IPR008253">
    <property type="entry name" value="Marvel"/>
</dbReference>
<accession>A0A553R565</accession>
<dbReference type="PANTHER" id="PTHR17068">
    <property type="entry name" value="MYELOID-ASSOCIATED DIFFERENTIATION MARKER MYADM FAMILY MEMBER"/>
    <property type="match status" value="1"/>
</dbReference>
<dbReference type="OrthoDB" id="9939551at2759"/>
<keyword evidence="5 7" id="KW-0472">Membrane</keyword>
<feature type="domain" description="MARVEL" evidence="9">
    <location>
        <begin position="8"/>
        <end position="137"/>
    </location>
</feature>
<feature type="transmembrane region" description="Helical" evidence="8">
    <location>
        <begin position="175"/>
        <end position="201"/>
    </location>
</feature>
<dbReference type="PROSITE" id="PS51225">
    <property type="entry name" value="MARVEL"/>
    <property type="match status" value="2"/>
</dbReference>
<organism evidence="10 11">
    <name type="scientific">Danionella cerebrum</name>
    <dbReference type="NCBI Taxonomy" id="2873325"/>
    <lineage>
        <taxon>Eukaryota</taxon>
        <taxon>Metazoa</taxon>
        <taxon>Chordata</taxon>
        <taxon>Craniata</taxon>
        <taxon>Vertebrata</taxon>
        <taxon>Euteleostomi</taxon>
        <taxon>Actinopterygii</taxon>
        <taxon>Neopterygii</taxon>
        <taxon>Teleostei</taxon>
        <taxon>Ostariophysi</taxon>
        <taxon>Cypriniformes</taxon>
        <taxon>Danionidae</taxon>
        <taxon>Danioninae</taxon>
        <taxon>Danionella</taxon>
    </lineage>
</organism>
<evidence type="ECO:0000256" key="2">
    <source>
        <dbReference type="ARBA" id="ARBA00022692"/>
    </source>
</evidence>
<feature type="transmembrane region" description="Helical" evidence="8">
    <location>
        <begin position="43"/>
        <end position="68"/>
    </location>
</feature>
<feature type="domain" description="MARVEL" evidence="9">
    <location>
        <begin position="142"/>
        <end position="279"/>
    </location>
</feature>
<evidence type="ECO:0000313" key="11">
    <source>
        <dbReference type="Proteomes" id="UP000316079"/>
    </source>
</evidence>
<feature type="transmembrane region" description="Helical" evidence="8">
    <location>
        <begin position="213"/>
        <end position="234"/>
    </location>
</feature>
<keyword evidence="3" id="KW-0677">Repeat</keyword>
<evidence type="ECO:0000256" key="5">
    <source>
        <dbReference type="ARBA" id="ARBA00023136"/>
    </source>
</evidence>
<evidence type="ECO:0000256" key="1">
    <source>
        <dbReference type="ARBA" id="ARBA00004141"/>
    </source>
</evidence>
<comment type="subcellular location">
    <subcellularLocation>
        <location evidence="1">Membrane</location>
        <topology evidence="1">Multi-pass membrane protein</topology>
    </subcellularLocation>
</comment>
<evidence type="ECO:0000256" key="8">
    <source>
        <dbReference type="SAM" id="Phobius"/>
    </source>
</evidence>
<feature type="transmembrane region" description="Helical" evidence="8">
    <location>
        <begin position="254"/>
        <end position="273"/>
    </location>
</feature>
<dbReference type="AlphaFoldDB" id="A0A553R565"/>
<keyword evidence="11" id="KW-1185">Reference proteome</keyword>
<proteinExistence type="inferred from homology"/>
<evidence type="ECO:0000256" key="7">
    <source>
        <dbReference type="PROSITE-ProRule" id="PRU00581"/>
    </source>
</evidence>
<dbReference type="InterPro" id="IPR047123">
    <property type="entry name" value="MYADM-like"/>
</dbReference>
<dbReference type="Pfam" id="PF01284">
    <property type="entry name" value="MARVEL"/>
    <property type="match status" value="2"/>
</dbReference>
<evidence type="ECO:0000313" key="10">
    <source>
        <dbReference type="EMBL" id="TRY97313.1"/>
    </source>
</evidence>
<evidence type="ECO:0000256" key="3">
    <source>
        <dbReference type="ARBA" id="ARBA00022737"/>
    </source>
</evidence>
<evidence type="ECO:0000256" key="6">
    <source>
        <dbReference type="ARBA" id="ARBA00034721"/>
    </source>
</evidence>
<evidence type="ECO:0000256" key="4">
    <source>
        <dbReference type="ARBA" id="ARBA00022989"/>
    </source>
</evidence>
<evidence type="ECO:0000259" key="9">
    <source>
        <dbReference type="PROSITE" id="PS51225"/>
    </source>
</evidence>
<keyword evidence="2 7" id="KW-0812">Transmembrane</keyword>
<feature type="transmembrane region" description="Helical" evidence="8">
    <location>
        <begin position="80"/>
        <end position="100"/>
    </location>
</feature>
<sequence length="286" mass="32191">MLQLDLRKFTEPVGIVRMFLVLLTCICFALVASAGIPNNAASYWAWCMFCWTFCCLFTLLIFILELTSLKTKVPISWDDFTMAFAMLSTLMMVTVSIIYPSFFTCSSCSREIGASVVSWLAFGLYVGEVWLLHRKPGEISGFLSTVPGLLKILETFIACMIFTSLSPEAYKRFPGTQWCVFVYSICFICSLLIILLTISRVMPACMISFEKVVIGFNGVAVALYATAVVIWPLYMFKDNPRPVECEHCPWDNLVVITFMTVINLLVYTTDVAYSVKLVFFSQQGQG</sequence>
<feature type="transmembrane region" description="Helical" evidence="8">
    <location>
        <begin position="139"/>
        <end position="163"/>
    </location>
</feature>
<comment type="similarity">
    <text evidence="6">Belongs to the MAL family.</text>
</comment>
<dbReference type="EMBL" id="SRMA01025234">
    <property type="protein sequence ID" value="TRY97313.1"/>
    <property type="molecule type" value="Genomic_DNA"/>
</dbReference>
<dbReference type="PANTHER" id="PTHR17068:SF2">
    <property type="entry name" value="MYELOID-ASSOCIATED DIFFERENTIATION MARKER-LIKE"/>
    <property type="match status" value="1"/>
</dbReference>
<dbReference type="Proteomes" id="UP000316079">
    <property type="component" value="Unassembled WGS sequence"/>
</dbReference>
<protein>
    <recommendedName>
        <fullName evidence="9">MARVEL domain-containing protein</fullName>
    </recommendedName>
</protein>
<dbReference type="GO" id="GO:0016020">
    <property type="term" value="C:membrane"/>
    <property type="evidence" value="ECO:0007669"/>
    <property type="project" value="UniProtKB-SubCell"/>
</dbReference>
<name>A0A553R565_9TELE</name>
<feature type="transmembrane region" description="Helical" evidence="8">
    <location>
        <begin position="112"/>
        <end position="132"/>
    </location>
</feature>
<reference evidence="10 11" key="1">
    <citation type="journal article" date="2019" name="Sci. Data">
        <title>Hybrid genome assembly and annotation of Danionella translucida.</title>
        <authorList>
            <person name="Kadobianskyi M."/>
            <person name="Schulze L."/>
            <person name="Schuelke M."/>
            <person name="Judkewitz B."/>
        </authorList>
    </citation>
    <scope>NUCLEOTIDE SEQUENCE [LARGE SCALE GENOMIC DNA]</scope>
    <source>
        <strain evidence="10 11">Bolton</strain>
    </source>
</reference>
<keyword evidence="4 8" id="KW-1133">Transmembrane helix</keyword>
<comment type="caution">
    <text evidence="10">The sequence shown here is derived from an EMBL/GenBank/DDBJ whole genome shotgun (WGS) entry which is preliminary data.</text>
</comment>
<gene>
    <name evidence="10" type="ORF">DNTS_020597</name>
</gene>
<feature type="transmembrane region" description="Helical" evidence="8">
    <location>
        <begin position="12"/>
        <end position="37"/>
    </location>
</feature>